<dbReference type="Gramene" id="LPERR02G28410.3">
    <property type="protein sequence ID" value="LPERR02G28410.3"/>
    <property type="gene ID" value="LPERR02G28410"/>
</dbReference>
<sequence length="113" mass="11955">MTLTSLMTYSMSCTMLLRRRRPDRAWSPSCAAKSAGDVVAPSETTARNLSPRVAPTPLTLTPRSSTICTTGFRFVSPASAAATPFGVSLAIATRRRPPPLSASLQSDPEEGAD</sequence>
<dbReference type="EnsemblPlants" id="LPERR02G28410.3">
    <property type="protein sequence ID" value="LPERR02G28410.3"/>
    <property type="gene ID" value="LPERR02G28410"/>
</dbReference>
<keyword evidence="2" id="KW-1185">Reference proteome</keyword>
<dbReference type="Proteomes" id="UP000032180">
    <property type="component" value="Chromosome 2"/>
</dbReference>
<reference evidence="1" key="3">
    <citation type="submission" date="2015-04" db="UniProtKB">
        <authorList>
            <consortium name="EnsemblPlants"/>
        </authorList>
    </citation>
    <scope>IDENTIFICATION</scope>
</reference>
<proteinExistence type="predicted"/>
<accession>A0A0D9VLR3</accession>
<reference evidence="1 2" key="1">
    <citation type="submission" date="2012-08" db="EMBL/GenBank/DDBJ databases">
        <title>Oryza genome evolution.</title>
        <authorList>
            <person name="Wing R.A."/>
        </authorList>
    </citation>
    <scope>NUCLEOTIDE SEQUENCE</scope>
</reference>
<protein>
    <submittedName>
        <fullName evidence="1">Uncharacterized protein</fullName>
    </submittedName>
</protein>
<name>A0A0D9VLR3_9ORYZ</name>
<dbReference type="HOGENOM" id="CLU_2137081_0_0_1"/>
<reference evidence="2" key="2">
    <citation type="submission" date="2013-12" db="EMBL/GenBank/DDBJ databases">
        <authorList>
            <person name="Yu Y."/>
            <person name="Lee S."/>
            <person name="de Baynast K."/>
            <person name="Wissotski M."/>
            <person name="Liu L."/>
            <person name="Talag J."/>
            <person name="Goicoechea J."/>
            <person name="Angelova A."/>
            <person name="Jetty R."/>
            <person name="Kudrna D."/>
            <person name="Golser W."/>
            <person name="Rivera L."/>
            <person name="Zhang J."/>
            <person name="Wing R."/>
        </authorList>
    </citation>
    <scope>NUCLEOTIDE SEQUENCE</scope>
</reference>
<evidence type="ECO:0000313" key="1">
    <source>
        <dbReference type="EnsemblPlants" id="LPERR02G28410.3"/>
    </source>
</evidence>
<dbReference type="AlphaFoldDB" id="A0A0D9VLR3"/>
<evidence type="ECO:0000313" key="2">
    <source>
        <dbReference type="Proteomes" id="UP000032180"/>
    </source>
</evidence>
<organism evidence="1 2">
    <name type="scientific">Leersia perrieri</name>
    <dbReference type="NCBI Taxonomy" id="77586"/>
    <lineage>
        <taxon>Eukaryota</taxon>
        <taxon>Viridiplantae</taxon>
        <taxon>Streptophyta</taxon>
        <taxon>Embryophyta</taxon>
        <taxon>Tracheophyta</taxon>
        <taxon>Spermatophyta</taxon>
        <taxon>Magnoliopsida</taxon>
        <taxon>Liliopsida</taxon>
        <taxon>Poales</taxon>
        <taxon>Poaceae</taxon>
        <taxon>BOP clade</taxon>
        <taxon>Oryzoideae</taxon>
        <taxon>Oryzeae</taxon>
        <taxon>Oryzinae</taxon>
        <taxon>Leersia</taxon>
    </lineage>
</organism>